<gene>
    <name evidence="1" type="ORF">ERS852520_00417</name>
    <name evidence="2" type="ORF">G5A72_07820</name>
</gene>
<dbReference type="RefSeq" id="WP_055159338.1">
    <property type="nucleotide sequence ID" value="NZ_CZAU01000002.1"/>
</dbReference>
<dbReference type="Proteomes" id="UP001644750">
    <property type="component" value="Unassembled WGS sequence"/>
</dbReference>
<sequence>MKKIIVCMICICIALAGCGKEKSVVKEKKQKEVLRLTTKGKELVLKNLMNYKVVNKYKLGKKQCTGSIIELDQGYCVQIYEANRELKNQVIQGAVVEDTPDESEIVKASIKLFDKKLKETDTVDITRLAKERKDEDFLMTSFTVSPDGTKIAWNTGENILCYNRETKKFTKYNQITKKDITAENIIFAGNDKLAFYGTKGESEEDTCYGYFDLKNKKIHTFIEKKYEAFSLNVDKRYIWINDGENPNTKTASGKVPVIDTKTGKNHLVHLDGIESAKARITEDGKYMIAASQTDEKSFRVRQYDIKNEKVLKEKKYDFHKSVHVNDIISINNGKSYGIIYSTDQGDKLEEFELR</sequence>
<evidence type="ECO:0000313" key="2">
    <source>
        <dbReference type="EMBL" id="NSJ79487.1"/>
    </source>
</evidence>
<evidence type="ECO:0000313" key="4">
    <source>
        <dbReference type="Proteomes" id="UP001644750"/>
    </source>
</evidence>
<reference evidence="1 3" key="1">
    <citation type="submission" date="2015-09" db="EMBL/GenBank/DDBJ databases">
        <authorList>
            <consortium name="Pathogen Informatics"/>
        </authorList>
    </citation>
    <scope>NUCLEOTIDE SEQUENCE [LARGE SCALE GENOMIC DNA]</scope>
    <source>
        <strain evidence="1 3">2789STDY5834908</strain>
    </source>
</reference>
<proteinExistence type="predicted"/>
<reference evidence="2 4" key="2">
    <citation type="journal article" date="2020" name="Cell Host Microbe">
        <title>Functional and Genomic Variation between Human-Derived Isolates of Lachnospiraceae Reveals Inter- and Intra-Species Diversity.</title>
        <authorList>
            <person name="Sorbara M.T."/>
            <person name="Littmann E.R."/>
            <person name="Fontana E."/>
            <person name="Moody T.U."/>
            <person name="Kohout C.E."/>
            <person name="Gjonbalaj M."/>
            <person name="Eaton V."/>
            <person name="Seok R."/>
            <person name="Leiner I.M."/>
            <person name="Pamer E.G."/>
        </authorList>
    </citation>
    <scope>NUCLEOTIDE SEQUENCE [LARGE SCALE GENOMIC DNA]</scope>
    <source>
        <strain evidence="2 4">MSK.14.57</strain>
    </source>
</reference>
<dbReference type="PROSITE" id="PS51257">
    <property type="entry name" value="PROKAR_LIPOPROTEIN"/>
    <property type="match status" value="1"/>
</dbReference>
<dbReference type="EMBL" id="JAAITB010000015">
    <property type="protein sequence ID" value="NSJ79487.1"/>
    <property type="molecule type" value="Genomic_DNA"/>
</dbReference>
<organism evidence="1 3">
    <name type="scientific">Anaerostipes hadrus</name>
    <dbReference type="NCBI Taxonomy" id="649756"/>
    <lineage>
        <taxon>Bacteria</taxon>
        <taxon>Bacillati</taxon>
        <taxon>Bacillota</taxon>
        <taxon>Clostridia</taxon>
        <taxon>Lachnospirales</taxon>
        <taxon>Lachnospiraceae</taxon>
        <taxon>Anaerostipes</taxon>
    </lineage>
</organism>
<evidence type="ECO:0000313" key="3">
    <source>
        <dbReference type="Proteomes" id="UP000095564"/>
    </source>
</evidence>
<accession>A0A174JT66</accession>
<dbReference type="Proteomes" id="UP000095564">
    <property type="component" value="Unassembled WGS sequence"/>
</dbReference>
<dbReference type="OrthoDB" id="2987501at2"/>
<evidence type="ECO:0000313" key="1">
    <source>
        <dbReference type="EMBL" id="CUP01386.1"/>
    </source>
</evidence>
<keyword evidence="4" id="KW-1185">Reference proteome</keyword>
<dbReference type="EMBL" id="CZAU01000002">
    <property type="protein sequence ID" value="CUP01386.1"/>
    <property type="molecule type" value="Genomic_DNA"/>
</dbReference>
<dbReference type="AlphaFoldDB" id="A0A174JT66"/>
<name>A0A174JT66_ANAHA</name>
<reference evidence="2" key="3">
    <citation type="submission" date="2020-02" db="EMBL/GenBank/DDBJ databases">
        <authorList>
            <person name="Littmann E."/>
            <person name="Sorbara M."/>
        </authorList>
    </citation>
    <scope>NUCLEOTIDE SEQUENCE</scope>
    <source>
        <strain evidence="2">MSK.14.57</strain>
    </source>
</reference>
<protein>
    <submittedName>
        <fullName evidence="2">WD40 repeat domain-containing protein</fullName>
    </submittedName>
</protein>
<dbReference type="SUPFAM" id="SSF69304">
    <property type="entry name" value="Tricorn protease N-terminal domain"/>
    <property type="match status" value="1"/>
</dbReference>